<reference evidence="2 3" key="1">
    <citation type="journal article" date="2021" name="Nat. Plants">
        <title>The Taxus genome provides insights into paclitaxel biosynthesis.</title>
        <authorList>
            <person name="Xiong X."/>
            <person name="Gou J."/>
            <person name="Liao Q."/>
            <person name="Li Y."/>
            <person name="Zhou Q."/>
            <person name="Bi G."/>
            <person name="Li C."/>
            <person name="Du R."/>
            <person name="Wang X."/>
            <person name="Sun T."/>
            <person name="Guo L."/>
            <person name="Liang H."/>
            <person name="Lu P."/>
            <person name="Wu Y."/>
            <person name="Zhang Z."/>
            <person name="Ro D.K."/>
            <person name="Shang Y."/>
            <person name="Huang S."/>
            <person name="Yan J."/>
        </authorList>
    </citation>
    <scope>NUCLEOTIDE SEQUENCE [LARGE SCALE GENOMIC DNA]</scope>
    <source>
        <strain evidence="2">Ta-2019</strain>
    </source>
</reference>
<feature type="non-terminal residue" evidence="2">
    <location>
        <position position="1"/>
    </location>
</feature>
<dbReference type="Proteomes" id="UP000824469">
    <property type="component" value="Unassembled WGS sequence"/>
</dbReference>
<organism evidence="2 3">
    <name type="scientific">Taxus chinensis</name>
    <name type="common">Chinese yew</name>
    <name type="synonym">Taxus wallichiana var. chinensis</name>
    <dbReference type="NCBI Taxonomy" id="29808"/>
    <lineage>
        <taxon>Eukaryota</taxon>
        <taxon>Viridiplantae</taxon>
        <taxon>Streptophyta</taxon>
        <taxon>Embryophyta</taxon>
        <taxon>Tracheophyta</taxon>
        <taxon>Spermatophyta</taxon>
        <taxon>Pinopsida</taxon>
        <taxon>Pinidae</taxon>
        <taxon>Conifers II</taxon>
        <taxon>Cupressales</taxon>
        <taxon>Taxaceae</taxon>
        <taxon>Taxus</taxon>
    </lineage>
</organism>
<dbReference type="InterPro" id="IPR007612">
    <property type="entry name" value="LOR"/>
</dbReference>
<evidence type="ECO:0000313" key="2">
    <source>
        <dbReference type="EMBL" id="KAH9305796.1"/>
    </source>
</evidence>
<evidence type="ECO:0000313" key="3">
    <source>
        <dbReference type="Proteomes" id="UP000824469"/>
    </source>
</evidence>
<dbReference type="InterPro" id="IPR025659">
    <property type="entry name" value="Tubby-like_C"/>
</dbReference>
<comment type="similarity">
    <text evidence="1">Belongs to the LOR family.</text>
</comment>
<keyword evidence="3" id="KW-1185">Reference proteome</keyword>
<feature type="non-terminal residue" evidence="2">
    <location>
        <position position="134"/>
    </location>
</feature>
<proteinExistence type="inferred from homology"/>
<name>A0AA38KJ05_TAXCH</name>
<dbReference type="SUPFAM" id="SSF54518">
    <property type="entry name" value="Tubby C-terminal domain-like"/>
    <property type="match status" value="1"/>
</dbReference>
<sequence>VDNYASNANKEIILMDHAGNVLITMRRKRLNFHSKWEAFRGDPQECEEPIFTLTKSLARFFTKTSAANVFVNGSRQIKHCDYGIEGSLCTPFCTIFSASGDMVAEVRRKEAKSDVMLGKDVLSLVIQPGIDQAF</sequence>
<evidence type="ECO:0000256" key="1">
    <source>
        <dbReference type="ARBA" id="ARBA00005437"/>
    </source>
</evidence>
<dbReference type="PANTHER" id="PTHR31087:SF161">
    <property type="entry name" value="TUBBY C 2 FAMILY PROTEIN"/>
    <property type="match status" value="1"/>
</dbReference>
<gene>
    <name evidence="2" type="ORF">KI387_010200</name>
</gene>
<dbReference type="InterPro" id="IPR038595">
    <property type="entry name" value="LOR_sf"/>
</dbReference>
<dbReference type="EMBL" id="JAHRHJ020000008">
    <property type="protein sequence ID" value="KAH9305796.1"/>
    <property type="molecule type" value="Genomic_DNA"/>
</dbReference>
<dbReference type="Pfam" id="PF04525">
    <property type="entry name" value="LOR"/>
    <property type="match status" value="1"/>
</dbReference>
<comment type="caution">
    <text evidence="2">The sequence shown here is derived from an EMBL/GenBank/DDBJ whole genome shotgun (WGS) entry which is preliminary data.</text>
</comment>
<dbReference type="Gene3D" id="2.40.160.200">
    <property type="entry name" value="LURP1-related"/>
    <property type="match status" value="1"/>
</dbReference>
<dbReference type="AlphaFoldDB" id="A0AA38KJ05"/>
<protein>
    <submittedName>
        <fullName evidence="2">Uncharacterized protein</fullName>
    </submittedName>
</protein>
<accession>A0AA38KJ05</accession>
<dbReference type="PANTHER" id="PTHR31087">
    <property type="match status" value="1"/>
</dbReference>
<dbReference type="OMA" id="HSKWEAF"/>